<dbReference type="EMBL" id="PNXQ01000016">
    <property type="protein sequence ID" value="TKH42209.1"/>
    <property type="molecule type" value="Genomic_DNA"/>
</dbReference>
<protein>
    <submittedName>
        <fullName evidence="1">Uncharacterized protein</fullName>
    </submittedName>
</protein>
<evidence type="ECO:0000313" key="2">
    <source>
        <dbReference type="Proteomes" id="UP000308114"/>
    </source>
</evidence>
<organism evidence="1 2">
    <name type="scientific">Paenibacillus terrae</name>
    <dbReference type="NCBI Taxonomy" id="159743"/>
    <lineage>
        <taxon>Bacteria</taxon>
        <taxon>Bacillati</taxon>
        <taxon>Bacillota</taxon>
        <taxon>Bacilli</taxon>
        <taxon>Bacillales</taxon>
        <taxon>Paenibacillaceae</taxon>
        <taxon>Paenibacillus</taxon>
    </lineage>
</organism>
<proteinExistence type="predicted"/>
<sequence>MRLCQLFASFDSQRLKEQYIDEINHFDLYIADLKLLLGFMQNAHVTAYDLMRTAMTSMAVLFFM</sequence>
<name>A0A4U2PU62_9BACL</name>
<accession>A0A4U2PU62</accession>
<reference evidence="1 2" key="1">
    <citation type="submission" date="2018-01" db="EMBL/GenBank/DDBJ databases">
        <title>Bacillales members from the olive rhizosphere are effective biological control agents against Verticillium dahliae.</title>
        <authorList>
            <person name="Gomez-Lama C."/>
            <person name="Legarda G."/>
            <person name="Ruano-Rosa D."/>
            <person name="Pizarro-Tobias P."/>
            <person name="Valverde-Corredor A."/>
            <person name="Niqui J.L."/>
            <person name="Trivino J.C."/>
            <person name="Roca A."/>
            <person name="Mercado-Blanco J."/>
        </authorList>
    </citation>
    <scope>NUCLEOTIDE SEQUENCE [LARGE SCALE GENOMIC DNA]</scope>
    <source>
        <strain evidence="1 2">PIC167</strain>
    </source>
</reference>
<dbReference type="Proteomes" id="UP000308114">
    <property type="component" value="Unassembled WGS sequence"/>
</dbReference>
<evidence type="ECO:0000313" key="1">
    <source>
        <dbReference type="EMBL" id="TKH42209.1"/>
    </source>
</evidence>
<dbReference type="AlphaFoldDB" id="A0A4U2PU62"/>
<comment type="caution">
    <text evidence="1">The sequence shown here is derived from an EMBL/GenBank/DDBJ whole genome shotgun (WGS) entry which is preliminary data.</text>
</comment>
<gene>
    <name evidence="1" type="ORF">C1I60_23280</name>
</gene>